<dbReference type="KEGG" id="tps:THAPSDRAFT_20955"/>
<dbReference type="InterPro" id="IPR036020">
    <property type="entry name" value="WW_dom_sf"/>
</dbReference>
<dbReference type="RefSeq" id="XP_002286353.1">
    <property type="nucleotide sequence ID" value="XM_002286317.1"/>
</dbReference>
<dbReference type="Gene3D" id="2.20.70.10">
    <property type="match status" value="1"/>
</dbReference>
<keyword evidence="5" id="KW-1185">Reference proteome</keyword>
<proteinExistence type="predicted"/>
<keyword evidence="2" id="KW-0472">Membrane</keyword>
<sequence length="1263" mass="139119">MDGRKEEMLCLARHLKATLAAAIATNPKAGHVTGPRVEMAVAPSGLPVPADVLAYFTEEDAVFVVGLADAAAGAGGGGVGADEDDADELPPPPLDEFVERIRRDDVGCGFRSNACRGIVVQTLLTALLLANLNMVAWILTVDLRRFVEFALWLLFCVACTCRFLFLTQPRTKLHPPSCVLEQAKSTRNMHPNQPPTSFPPPPPSLHPPLFPGWERALDAASGRYYYANRATGETSWEPPLLPPPPPHQFFAPPPHPLQQQQHQMTIQVAPQQAFNPAVQVQTAPMTMNGGQGIPQHVAINQQHQFPPQVQPQQQMIQQHITQTIHQQAASQQQTAPQTSTSLLPTSTNTIKSHFGASSATTPGLLVPSVRAMIDAEFALKSKGEAVPKLELDGLTAGAIADLCNVSNEWRSRNVLVNKGDFAGDDTQVENVTAAIVGNTDKGGGGGDSTHTDGANHYYLPLEPFSLPVVSRATPIEPGRLVVELLVRPWCAASLRLSQIGTSLPSWTTQREASARAQSRTIEVVFCSFSSIHHLVGIHQGAIHVDIGHRWRLWVVAWLLRRHRPPRTGTGTNSHTQPVCVRDMSAEKEFKMPSEQTAAPEEDCQSYEGKINVIPQEEGNPTDGPLAMNLGSYSCKFVTNIPISTDNNDAANPRTYFDLGLRHFFAYQHEDAYKCFLACLALAPDCAFAHGMVALCHCPNYNFKGEAYYESTNQPEEEESALAEAGENGKDIAIMRRLYPSQQVAARHAWLALQKVGELKQRNKKASRKRRGSSMSMEGNTAGQVISDIEVQLLSAIRTLTCHPGINPASAEGSVGRPYSDNLRKVYERFPADAEVAYFFAESLMVLNAWNLYEYPTGRPLSRDIEEIEVVLENALNLHPDHGGLSHLYVHLCEMSNHPEKALPACGALRTLFPDAGHLIHMPTHIDVLVGDYDSCIRYNYAAILADEKIMRISPDTAGTESFYFGYIVHNFHMLVYGAIVGGMESVAMETAYKLNSYLSEDLFVENPDLTAYLESYSALDIHVMVRFGRWKEILQLPFPRYPLLMLFRSASLHFARGLAFANTGKPELAITEANLFDDLRLNPSAGVRILHNNTVHDLLAVDAPMLRGEIAYFSGNREEAFSLLRKAVSLQDGLNFDEPWGKMQPIRHALGGLLCKHGHYDEAEQVFRVDLKFHPSNPWGLVGLIACLQGRLKIGQSSCCKKQQQACTSNVPTAKPNASPVADRENVLSEVEQLEDLLTEQRKSDWADFEISVPCLCCVESQR</sequence>
<reference evidence="4 5" key="1">
    <citation type="journal article" date="2004" name="Science">
        <title>The genome of the diatom Thalassiosira pseudonana: ecology, evolution, and metabolism.</title>
        <authorList>
            <person name="Armbrust E.V."/>
            <person name="Berges J.A."/>
            <person name="Bowler C."/>
            <person name="Green B.R."/>
            <person name="Martinez D."/>
            <person name="Putnam N.H."/>
            <person name="Zhou S."/>
            <person name="Allen A.E."/>
            <person name="Apt K.E."/>
            <person name="Bechner M."/>
            <person name="Brzezinski M.A."/>
            <person name="Chaal B.K."/>
            <person name="Chiovitti A."/>
            <person name="Davis A.K."/>
            <person name="Demarest M.S."/>
            <person name="Detter J.C."/>
            <person name="Glavina T."/>
            <person name="Goodstein D."/>
            <person name="Hadi M.Z."/>
            <person name="Hellsten U."/>
            <person name="Hildebrand M."/>
            <person name="Jenkins B.D."/>
            <person name="Jurka J."/>
            <person name="Kapitonov V.V."/>
            <person name="Kroger N."/>
            <person name="Lau W.W."/>
            <person name="Lane T.W."/>
            <person name="Larimer F.W."/>
            <person name="Lippmeier J.C."/>
            <person name="Lucas S."/>
            <person name="Medina M."/>
            <person name="Montsant A."/>
            <person name="Obornik M."/>
            <person name="Parker M.S."/>
            <person name="Palenik B."/>
            <person name="Pazour G.J."/>
            <person name="Richardson P.M."/>
            <person name="Rynearson T.A."/>
            <person name="Saito M.A."/>
            <person name="Schwartz D.C."/>
            <person name="Thamatrakoln K."/>
            <person name="Valentin K."/>
            <person name="Vardi A."/>
            <person name="Wilkerson F.P."/>
            <person name="Rokhsar D.S."/>
        </authorList>
    </citation>
    <scope>NUCLEOTIDE SEQUENCE [LARGE SCALE GENOMIC DNA]</scope>
    <source>
        <strain evidence="4 5">CCMP1335</strain>
    </source>
</reference>
<dbReference type="PANTHER" id="PTHR45588">
    <property type="entry name" value="TPR DOMAIN-CONTAINING PROTEIN"/>
    <property type="match status" value="1"/>
</dbReference>
<dbReference type="GeneID" id="7445535"/>
<dbReference type="EMBL" id="CM000638">
    <property type="protein sequence ID" value="EED95994.1"/>
    <property type="molecule type" value="Genomic_DNA"/>
</dbReference>
<dbReference type="InterPro" id="IPR011990">
    <property type="entry name" value="TPR-like_helical_dom_sf"/>
</dbReference>
<dbReference type="Gene3D" id="1.25.40.10">
    <property type="entry name" value="Tetratricopeptide repeat domain"/>
    <property type="match status" value="2"/>
</dbReference>
<evidence type="ECO:0000256" key="2">
    <source>
        <dbReference type="SAM" id="Phobius"/>
    </source>
</evidence>
<dbReference type="SUPFAM" id="SSF48452">
    <property type="entry name" value="TPR-like"/>
    <property type="match status" value="1"/>
</dbReference>
<dbReference type="HOGENOM" id="CLU_264688_0_0_1"/>
<keyword evidence="2" id="KW-0812">Transmembrane</keyword>
<reference evidence="4 5" key="2">
    <citation type="journal article" date="2008" name="Nature">
        <title>The Phaeodactylum genome reveals the evolutionary history of diatom genomes.</title>
        <authorList>
            <person name="Bowler C."/>
            <person name="Allen A.E."/>
            <person name="Badger J.H."/>
            <person name="Grimwood J."/>
            <person name="Jabbari K."/>
            <person name="Kuo A."/>
            <person name="Maheswari U."/>
            <person name="Martens C."/>
            <person name="Maumus F."/>
            <person name="Otillar R.P."/>
            <person name="Rayko E."/>
            <person name="Salamov A."/>
            <person name="Vandepoele K."/>
            <person name="Beszteri B."/>
            <person name="Gruber A."/>
            <person name="Heijde M."/>
            <person name="Katinka M."/>
            <person name="Mock T."/>
            <person name="Valentin K."/>
            <person name="Verret F."/>
            <person name="Berges J.A."/>
            <person name="Brownlee C."/>
            <person name="Cadoret J.P."/>
            <person name="Chiovitti A."/>
            <person name="Choi C.J."/>
            <person name="Coesel S."/>
            <person name="De Martino A."/>
            <person name="Detter J.C."/>
            <person name="Durkin C."/>
            <person name="Falciatore A."/>
            <person name="Fournet J."/>
            <person name="Haruta M."/>
            <person name="Huysman M.J."/>
            <person name="Jenkins B.D."/>
            <person name="Jiroutova K."/>
            <person name="Jorgensen R.E."/>
            <person name="Joubert Y."/>
            <person name="Kaplan A."/>
            <person name="Kroger N."/>
            <person name="Kroth P.G."/>
            <person name="La Roche J."/>
            <person name="Lindquist E."/>
            <person name="Lommer M."/>
            <person name="Martin-Jezequel V."/>
            <person name="Lopez P.J."/>
            <person name="Lucas S."/>
            <person name="Mangogna M."/>
            <person name="McGinnis K."/>
            <person name="Medlin L.K."/>
            <person name="Montsant A."/>
            <person name="Oudot-Le Secq M.P."/>
            <person name="Napoli C."/>
            <person name="Obornik M."/>
            <person name="Parker M.S."/>
            <person name="Petit J.L."/>
            <person name="Porcel B.M."/>
            <person name="Poulsen N."/>
            <person name="Robison M."/>
            <person name="Rychlewski L."/>
            <person name="Rynearson T.A."/>
            <person name="Schmutz J."/>
            <person name="Shapiro H."/>
            <person name="Siaut M."/>
            <person name="Stanley M."/>
            <person name="Sussman M.R."/>
            <person name="Taylor A.R."/>
            <person name="Vardi A."/>
            <person name="von Dassow P."/>
            <person name="Vyverman W."/>
            <person name="Willis A."/>
            <person name="Wyrwicz L.S."/>
            <person name="Rokhsar D.S."/>
            <person name="Weissenbach J."/>
            <person name="Armbrust E.V."/>
            <person name="Green B.R."/>
            <person name="Van de Peer Y."/>
            <person name="Grigoriev I.V."/>
        </authorList>
    </citation>
    <scope>NUCLEOTIDE SEQUENCE [LARGE SCALE GENOMIC DNA]</scope>
    <source>
        <strain evidence="4 5">CCMP1335</strain>
    </source>
</reference>
<gene>
    <name evidence="4" type="ORF">THAPSDRAFT_20955</name>
</gene>
<dbReference type="PANTHER" id="PTHR45588:SF1">
    <property type="entry name" value="WW DOMAIN-CONTAINING PROTEIN"/>
    <property type="match status" value="1"/>
</dbReference>
<protein>
    <recommendedName>
        <fullName evidence="3">WW domain-containing protein</fullName>
    </recommendedName>
</protein>
<dbReference type="SUPFAM" id="SSF51045">
    <property type="entry name" value="WW domain"/>
    <property type="match status" value="1"/>
</dbReference>
<dbReference type="AlphaFoldDB" id="B8BRP2"/>
<dbReference type="InParanoid" id="B8BRP2"/>
<evidence type="ECO:0000256" key="1">
    <source>
        <dbReference type="SAM" id="MobiDB-lite"/>
    </source>
</evidence>
<dbReference type="eggNOG" id="ENOG502QU74">
    <property type="taxonomic scope" value="Eukaryota"/>
</dbReference>
<evidence type="ECO:0000313" key="5">
    <source>
        <dbReference type="Proteomes" id="UP000001449"/>
    </source>
</evidence>
<dbReference type="PROSITE" id="PS01159">
    <property type="entry name" value="WW_DOMAIN_1"/>
    <property type="match status" value="1"/>
</dbReference>
<feature type="region of interest" description="Disordered" evidence="1">
    <location>
        <begin position="325"/>
        <end position="345"/>
    </location>
</feature>
<keyword evidence="2" id="KW-1133">Transmembrane helix</keyword>
<organism evidence="4 5">
    <name type="scientific">Thalassiosira pseudonana</name>
    <name type="common">Marine diatom</name>
    <name type="synonym">Cyclotella nana</name>
    <dbReference type="NCBI Taxonomy" id="35128"/>
    <lineage>
        <taxon>Eukaryota</taxon>
        <taxon>Sar</taxon>
        <taxon>Stramenopiles</taxon>
        <taxon>Ochrophyta</taxon>
        <taxon>Bacillariophyta</taxon>
        <taxon>Coscinodiscophyceae</taxon>
        <taxon>Thalassiosirophycidae</taxon>
        <taxon>Thalassiosirales</taxon>
        <taxon>Thalassiosiraceae</taxon>
        <taxon>Thalassiosira</taxon>
    </lineage>
</organism>
<dbReference type="PROSITE" id="PS50020">
    <property type="entry name" value="WW_DOMAIN_2"/>
    <property type="match status" value="1"/>
</dbReference>
<evidence type="ECO:0000313" key="4">
    <source>
        <dbReference type="EMBL" id="EED95994.1"/>
    </source>
</evidence>
<dbReference type="Proteomes" id="UP000001449">
    <property type="component" value="Chromosome 1"/>
</dbReference>
<feature type="transmembrane region" description="Helical" evidence="2">
    <location>
        <begin position="146"/>
        <end position="165"/>
    </location>
</feature>
<feature type="domain" description="WW" evidence="3">
    <location>
        <begin position="207"/>
        <end position="241"/>
    </location>
</feature>
<dbReference type="STRING" id="35128.B8BRP2"/>
<dbReference type="Pfam" id="PF00397">
    <property type="entry name" value="WW"/>
    <property type="match status" value="1"/>
</dbReference>
<dbReference type="SMART" id="SM00456">
    <property type="entry name" value="WW"/>
    <property type="match status" value="1"/>
</dbReference>
<dbReference type="PaxDb" id="35128-Thaps20955"/>
<dbReference type="InterPro" id="IPR001202">
    <property type="entry name" value="WW_dom"/>
</dbReference>
<dbReference type="CDD" id="cd00201">
    <property type="entry name" value="WW"/>
    <property type="match status" value="1"/>
</dbReference>
<name>B8BRP2_THAPS</name>
<accession>B8BRP2</accession>
<feature type="transmembrane region" description="Helical" evidence="2">
    <location>
        <begin position="118"/>
        <end position="139"/>
    </location>
</feature>
<evidence type="ECO:0000259" key="3">
    <source>
        <dbReference type="PROSITE" id="PS50020"/>
    </source>
</evidence>